<feature type="region of interest" description="Disordered" evidence="12">
    <location>
        <begin position="1"/>
        <end position="43"/>
    </location>
</feature>
<dbReference type="InterPro" id="IPR027417">
    <property type="entry name" value="P-loop_NTPase"/>
</dbReference>
<feature type="domain" description="Kinesin motor" evidence="13">
    <location>
        <begin position="68"/>
        <end position="398"/>
    </location>
</feature>
<evidence type="ECO:0000256" key="9">
    <source>
        <dbReference type="PROSITE-ProRule" id="PRU00283"/>
    </source>
</evidence>
<dbReference type="EMBL" id="GEDC01026721">
    <property type="protein sequence ID" value="JAS10577.1"/>
    <property type="molecule type" value="Transcribed_RNA"/>
</dbReference>
<dbReference type="PRINTS" id="PR00380">
    <property type="entry name" value="KINESINHEAVY"/>
</dbReference>
<dbReference type="SUPFAM" id="SSF52540">
    <property type="entry name" value="P-loop containing nucleoside triphosphate hydrolases"/>
    <property type="match status" value="1"/>
</dbReference>
<organism evidence="14">
    <name type="scientific">Clastoptera arizonana</name>
    <name type="common">Arizona spittle bug</name>
    <dbReference type="NCBI Taxonomy" id="38151"/>
    <lineage>
        <taxon>Eukaryota</taxon>
        <taxon>Metazoa</taxon>
        <taxon>Ecdysozoa</taxon>
        <taxon>Arthropoda</taxon>
        <taxon>Hexapoda</taxon>
        <taxon>Insecta</taxon>
        <taxon>Pterygota</taxon>
        <taxon>Neoptera</taxon>
        <taxon>Paraneoptera</taxon>
        <taxon>Hemiptera</taxon>
        <taxon>Auchenorrhyncha</taxon>
        <taxon>Cercopoidea</taxon>
        <taxon>Clastopteridae</taxon>
        <taxon>Clastoptera</taxon>
    </lineage>
</organism>
<evidence type="ECO:0000256" key="10">
    <source>
        <dbReference type="RuleBase" id="RU000394"/>
    </source>
</evidence>
<evidence type="ECO:0000256" key="6">
    <source>
        <dbReference type="ARBA" id="ARBA00023054"/>
    </source>
</evidence>
<dbReference type="PANTHER" id="PTHR47117">
    <property type="entry name" value="STAR-RELATED LIPID TRANSFER PROTEIN 9"/>
    <property type="match status" value="1"/>
</dbReference>
<dbReference type="InterPro" id="IPR036961">
    <property type="entry name" value="Kinesin_motor_dom_sf"/>
</dbReference>
<evidence type="ECO:0000259" key="13">
    <source>
        <dbReference type="PROSITE" id="PS50067"/>
    </source>
</evidence>
<dbReference type="AlphaFoldDB" id="A0A1B6CAQ6"/>
<name>A0A1B6CAQ6_9HEMI</name>
<dbReference type="PANTHER" id="PTHR47117:SF5">
    <property type="entry name" value="KINESIN-LIKE PROTEIN KIF14"/>
    <property type="match status" value="1"/>
</dbReference>
<evidence type="ECO:0000256" key="12">
    <source>
        <dbReference type="SAM" id="MobiDB-lite"/>
    </source>
</evidence>
<sequence>KRSISSQDLSEFGSSKRYTPRPLTRSHSELQRSQQKRLQDPTPECYSPVLVEHQYLSKKLNVDGECTNLTVGVRVRPPLFGENEVVHVEGNMIRVEVDQTAHCFTYDHCFKSTGPEGANQERVFKAMVQPLVETAFKGYNACLFAYGQTGSGKSYSMMGWNDELNLEIAETSGIIPRFCYELFKQIKPEDCTKIEISYFEIYNEKIHDLLAQTSSGRGEPLRVREHPELGPYVVNLTTHIVHSFESVMDWIVIGNNHRASAATDMNENSSRSHSIFSITMKQQPIEGRLDVPSLCSKINLVDLAGSERLANSSATGDRLKESVSINKSLLTLGKVISSLSENKKKGFIPYRESILTWLLRESLGGNSKTMMLATISPDDSYIDETLSTLRYACQARNIVNTVRINENPQEKRIRELIEEKNNLTRLCKILEENGKDELTTKVSELQTQLSHTTNHLNQVKQLLDLKKKENLELREANTSLLKKIEAQNTDFEEKVRKLRREEEEKLGRFSDLRAKVEQLELSLYVHREKEEINKPLLEQLRKLNILCPKGENKENFGIKNIKPTMESPKENDLLNPSPEVIHEALKEAAEICNRLRLPYVFHPEPEVTTHTWFNINIRVTDKTELSSVRWSQSAFLSWLQTMKDNITSSSRGRIIFSDVEWIQKVELKPVPFTPLKNSGLNLKEQPLRDEVNCLKEQIASLKVLCQEKSTLEVTTAINTLVDAVNILTQSLGVQTPTKNVLTPMSLSNIVQTPKPSYFLRRKKLLNT</sequence>
<keyword evidence="8" id="KW-0206">Cytoskeleton</keyword>
<evidence type="ECO:0000256" key="11">
    <source>
        <dbReference type="SAM" id="Coils"/>
    </source>
</evidence>
<dbReference type="InterPro" id="IPR019821">
    <property type="entry name" value="Kinesin_motor_CS"/>
</dbReference>
<keyword evidence="6 11" id="KW-0175">Coiled coil</keyword>
<keyword evidence="2" id="KW-0963">Cytoplasm</keyword>
<evidence type="ECO:0000256" key="2">
    <source>
        <dbReference type="ARBA" id="ARBA00022490"/>
    </source>
</evidence>
<dbReference type="SMART" id="SM00129">
    <property type="entry name" value="KISc"/>
    <property type="match status" value="1"/>
</dbReference>
<dbReference type="InterPro" id="IPR001752">
    <property type="entry name" value="Kinesin_motor_dom"/>
</dbReference>
<feature type="non-terminal residue" evidence="14">
    <location>
        <position position="1"/>
    </location>
</feature>
<evidence type="ECO:0000313" key="14">
    <source>
        <dbReference type="EMBL" id="JAS10577.1"/>
    </source>
</evidence>
<dbReference type="PROSITE" id="PS50067">
    <property type="entry name" value="KINESIN_MOTOR_2"/>
    <property type="match status" value="1"/>
</dbReference>
<comment type="similarity">
    <text evidence="9 10">Belongs to the TRAFAC class myosin-kinesin ATPase superfamily. Kinesin family.</text>
</comment>
<feature type="coiled-coil region" evidence="11">
    <location>
        <begin position="413"/>
        <end position="504"/>
    </location>
</feature>
<evidence type="ECO:0000256" key="1">
    <source>
        <dbReference type="ARBA" id="ARBA00004245"/>
    </source>
</evidence>
<dbReference type="GO" id="GO:0008017">
    <property type="term" value="F:microtubule binding"/>
    <property type="evidence" value="ECO:0007669"/>
    <property type="project" value="InterPro"/>
</dbReference>
<keyword evidence="3 10" id="KW-0493">Microtubule</keyword>
<evidence type="ECO:0000256" key="5">
    <source>
        <dbReference type="ARBA" id="ARBA00022840"/>
    </source>
</evidence>
<evidence type="ECO:0000256" key="3">
    <source>
        <dbReference type="ARBA" id="ARBA00022701"/>
    </source>
</evidence>
<feature type="compositionally biased region" description="Polar residues" evidence="12">
    <location>
        <begin position="1"/>
        <end position="17"/>
    </location>
</feature>
<keyword evidence="4 9" id="KW-0547">Nucleotide-binding</keyword>
<protein>
    <recommendedName>
        <fullName evidence="10">Kinesin-like protein</fullName>
    </recommendedName>
</protein>
<dbReference type="PROSITE" id="PS00411">
    <property type="entry name" value="KINESIN_MOTOR_1"/>
    <property type="match status" value="1"/>
</dbReference>
<dbReference type="Pfam" id="PF00225">
    <property type="entry name" value="Kinesin"/>
    <property type="match status" value="1"/>
</dbReference>
<dbReference type="GO" id="GO:0003777">
    <property type="term" value="F:microtubule motor activity"/>
    <property type="evidence" value="ECO:0007669"/>
    <property type="project" value="InterPro"/>
</dbReference>
<dbReference type="GO" id="GO:0007018">
    <property type="term" value="P:microtubule-based movement"/>
    <property type="evidence" value="ECO:0007669"/>
    <property type="project" value="InterPro"/>
</dbReference>
<dbReference type="FunFam" id="3.40.850.10:FF:000042">
    <property type="entry name" value="Kinesin family member 14"/>
    <property type="match status" value="1"/>
</dbReference>
<keyword evidence="5 9" id="KW-0067">ATP-binding</keyword>
<evidence type="ECO:0000256" key="4">
    <source>
        <dbReference type="ARBA" id="ARBA00022741"/>
    </source>
</evidence>
<proteinExistence type="inferred from homology"/>
<dbReference type="GO" id="GO:0005874">
    <property type="term" value="C:microtubule"/>
    <property type="evidence" value="ECO:0007669"/>
    <property type="project" value="UniProtKB-KW"/>
</dbReference>
<dbReference type="Gene3D" id="3.40.850.10">
    <property type="entry name" value="Kinesin motor domain"/>
    <property type="match status" value="1"/>
</dbReference>
<gene>
    <name evidence="14" type="ORF">g.24649</name>
</gene>
<reference evidence="14" key="1">
    <citation type="submission" date="2015-12" db="EMBL/GenBank/DDBJ databases">
        <title>De novo transcriptome assembly of four potential Pierce s Disease insect vectors from Arizona vineyards.</title>
        <authorList>
            <person name="Tassone E.E."/>
        </authorList>
    </citation>
    <scope>NUCLEOTIDE SEQUENCE</scope>
</reference>
<keyword evidence="7 9" id="KW-0505">Motor protein</keyword>
<accession>A0A1B6CAQ6</accession>
<evidence type="ECO:0000256" key="8">
    <source>
        <dbReference type="ARBA" id="ARBA00023212"/>
    </source>
</evidence>
<feature type="binding site" evidence="9">
    <location>
        <begin position="147"/>
        <end position="154"/>
    </location>
    <ligand>
        <name>ATP</name>
        <dbReference type="ChEBI" id="CHEBI:30616"/>
    </ligand>
</feature>
<dbReference type="GO" id="GO:0005524">
    <property type="term" value="F:ATP binding"/>
    <property type="evidence" value="ECO:0007669"/>
    <property type="project" value="UniProtKB-UniRule"/>
</dbReference>
<evidence type="ECO:0000256" key="7">
    <source>
        <dbReference type="ARBA" id="ARBA00023175"/>
    </source>
</evidence>
<comment type="subcellular location">
    <subcellularLocation>
        <location evidence="1">Cytoplasm</location>
        <location evidence="1">Cytoskeleton</location>
    </subcellularLocation>
</comment>